<protein>
    <recommendedName>
        <fullName evidence="3">Peptidyl-prolyl cis-trans isomerase</fullName>
        <shortName evidence="3">PPIase</shortName>
        <ecNumber evidence="3">5.2.1.8</ecNumber>
    </recommendedName>
</protein>
<keyword evidence="1 3" id="KW-0697">Rotamase</keyword>
<evidence type="ECO:0000259" key="4">
    <source>
        <dbReference type="PROSITE" id="PS50072"/>
    </source>
</evidence>
<feature type="signal peptide" evidence="3">
    <location>
        <begin position="1"/>
        <end position="21"/>
    </location>
</feature>
<feature type="domain" description="PPIase cyclophilin-type" evidence="4">
    <location>
        <begin position="40"/>
        <end position="194"/>
    </location>
</feature>
<dbReference type="Gene3D" id="2.40.100.10">
    <property type="entry name" value="Cyclophilin-like"/>
    <property type="match status" value="1"/>
</dbReference>
<dbReference type="InterPro" id="IPR029000">
    <property type="entry name" value="Cyclophilin-like_dom_sf"/>
</dbReference>
<dbReference type="Proteomes" id="UP001526246">
    <property type="component" value="Unassembled WGS sequence"/>
</dbReference>
<dbReference type="GO" id="GO:0016853">
    <property type="term" value="F:isomerase activity"/>
    <property type="evidence" value="ECO:0007669"/>
    <property type="project" value="UniProtKB-KW"/>
</dbReference>
<dbReference type="PROSITE" id="PS50072">
    <property type="entry name" value="CSA_PPIASE_2"/>
    <property type="match status" value="1"/>
</dbReference>
<dbReference type="PANTHER" id="PTHR45625:SF4">
    <property type="entry name" value="PEPTIDYLPROLYL ISOMERASE DOMAIN AND WD REPEAT-CONTAINING PROTEIN 1"/>
    <property type="match status" value="1"/>
</dbReference>
<gene>
    <name evidence="5" type="ORF">OMW55_00290</name>
</gene>
<keyword evidence="6" id="KW-1185">Reference proteome</keyword>
<evidence type="ECO:0000256" key="3">
    <source>
        <dbReference type="RuleBase" id="RU363019"/>
    </source>
</evidence>
<dbReference type="InterPro" id="IPR044666">
    <property type="entry name" value="Cyclophilin_A-like"/>
</dbReference>
<reference evidence="5 6" key="1">
    <citation type="submission" date="2022-10" db="EMBL/GenBank/DDBJ databases">
        <title>Sphingomonas sp.</title>
        <authorList>
            <person name="Jin C."/>
        </authorList>
    </citation>
    <scope>NUCLEOTIDE SEQUENCE [LARGE SCALE GENOMIC DNA]</scope>
    <source>
        <strain evidence="5 6">BN140010</strain>
    </source>
</reference>
<dbReference type="EC" id="5.2.1.8" evidence="3"/>
<organism evidence="5 6">
    <name type="scientific">Sphingomonas arvum</name>
    <dbReference type="NCBI Taxonomy" id="2992113"/>
    <lineage>
        <taxon>Bacteria</taxon>
        <taxon>Pseudomonadati</taxon>
        <taxon>Pseudomonadota</taxon>
        <taxon>Alphaproteobacteria</taxon>
        <taxon>Sphingomonadales</taxon>
        <taxon>Sphingomonadaceae</taxon>
        <taxon>Sphingomonas</taxon>
    </lineage>
</organism>
<sequence>MNRRIALLVSLLAPLTLAAQAAPPAPAEAPRDDLVRVALDTDHGRILLALDRGRAPATTANFLRYVDSKRFDGVTFYRAMPYGANNGLIQAGITKDARLLYPPVKHEPPSRTGLKMEAGTIAMANLGPGTARSDFFILAGPITTFGDSFAAFGRVVEGMDVVKAILASPVSPTNGEGSMKGQMLEPAVVIRTARRVDPAA</sequence>
<accession>A0ABT3JAZ9</accession>
<dbReference type="EMBL" id="JAPDOB010000001">
    <property type="protein sequence ID" value="MCW3796248.1"/>
    <property type="molecule type" value="Genomic_DNA"/>
</dbReference>
<dbReference type="PRINTS" id="PR00153">
    <property type="entry name" value="CSAPPISMRASE"/>
</dbReference>
<dbReference type="InterPro" id="IPR002130">
    <property type="entry name" value="Cyclophilin-type_PPIase_dom"/>
</dbReference>
<dbReference type="SUPFAM" id="SSF50891">
    <property type="entry name" value="Cyclophilin-like"/>
    <property type="match status" value="1"/>
</dbReference>
<evidence type="ECO:0000313" key="5">
    <source>
        <dbReference type="EMBL" id="MCW3796248.1"/>
    </source>
</evidence>
<comment type="catalytic activity">
    <reaction evidence="3">
        <text>[protein]-peptidylproline (omega=180) = [protein]-peptidylproline (omega=0)</text>
        <dbReference type="Rhea" id="RHEA:16237"/>
        <dbReference type="Rhea" id="RHEA-COMP:10747"/>
        <dbReference type="Rhea" id="RHEA-COMP:10748"/>
        <dbReference type="ChEBI" id="CHEBI:83833"/>
        <dbReference type="ChEBI" id="CHEBI:83834"/>
        <dbReference type="EC" id="5.2.1.8"/>
    </reaction>
</comment>
<dbReference type="RefSeq" id="WP_264880008.1">
    <property type="nucleotide sequence ID" value="NZ_JAPDOB010000001.1"/>
</dbReference>
<dbReference type="CDD" id="cd00317">
    <property type="entry name" value="cyclophilin"/>
    <property type="match status" value="1"/>
</dbReference>
<evidence type="ECO:0000313" key="6">
    <source>
        <dbReference type="Proteomes" id="UP001526246"/>
    </source>
</evidence>
<proteinExistence type="inferred from homology"/>
<feature type="chain" id="PRO_5044952421" description="Peptidyl-prolyl cis-trans isomerase" evidence="3">
    <location>
        <begin position="22"/>
        <end position="200"/>
    </location>
</feature>
<comment type="function">
    <text evidence="3">PPIases accelerate the folding of proteins. It catalyzes the cis-trans isomerization of proline imidic peptide bonds in oligopeptides.</text>
</comment>
<keyword evidence="3" id="KW-0732">Signal</keyword>
<comment type="similarity">
    <text evidence="3">Belongs to the cyclophilin-type PPIase family.</text>
</comment>
<dbReference type="Pfam" id="PF00160">
    <property type="entry name" value="Pro_isomerase"/>
    <property type="match status" value="1"/>
</dbReference>
<keyword evidence="2 3" id="KW-0413">Isomerase</keyword>
<comment type="caution">
    <text evidence="5">The sequence shown here is derived from an EMBL/GenBank/DDBJ whole genome shotgun (WGS) entry which is preliminary data.</text>
</comment>
<evidence type="ECO:0000256" key="2">
    <source>
        <dbReference type="ARBA" id="ARBA00023235"/>
    </source>
</evidence>
<dbReference type="PANTHER" id="PTHR45625">
    <property type="entry name" value="PEPTIDYL-PROLYL CIS-TRANS ISOMERASE-RELATED"/>
    <property type="match status" value="1"/>
</dbReference>
<name>A0ABT3JAZ9_9SPHN</name>
<evidence type="ECO:0000256" key="1">
    <source>
        <dbReference type="ARBA" id="ARBA00023110"/>
    </source>
</evidence>